<dbReference type="EMBL" id="JAMXQS010000008">
    <property type="protein sequence ID" value="MCO6051458.1"/>
    <property type="molecule type" value="Genomic_DNA"/>
</dbReference>
<proteinExistence type="inferred from homology"/>
<comment type="similarity">
    <text evidence="2">Belongs to the bacterial solute-binding protein 5 family.</text>
</comment>
<reference evidence="6 7" key="1">
    <citation type="submission" date="2022-06" db="EMBL/GenBank/DDBJ databases">
        <title>Mesorhizobium sp. strain RP14 Genome sequencing and assembly.</title>
        <authorList>
            <person name="Kim I."/>
        </authorList>
    </citation>
    <scope>NUCLEOTIDE SEQUENCE [LARGE SCALE GENOMIC DNA]</scope>
    <source>
        <strain evidence="7">RP14(2022)</strain>
    </source>
</reference>
<evidence type="ECO:0000313" key="7">
    <source>
        <dbReference type="Proteomes" id="UP001205906"/>
    </source>
</evidence>
<dbReference type="PROSITE" id="PS51318">
    <property type="entry name" value="TAT"/>
    <property type="match status" value="1"/>
</dbReference>
<feature type="signal peptide" evidence="4">
    <location>
        <begin position="1"/>
        <end position="29"/>
    </location>
</feature>
<evidence type="ECO:0000256" key="2">
    <source>
        <dbReference type="ARBA" id="ARBA00005695"/>
    </source>
</evidence>
<dbReference type="Pfam" id="PF00496">
    <property type="entry name" value="SBP_bac_5"/>
    <property type="match status" value="1"/>
</dbReference>
<organism evidence="6 7">
    <name type="scientific">Mesorhizobium liriopis</name>
    <dbReference type="NCBI Taxonomy" id="2953882"/>
    <lineage>
        <taxon>Bacteria</taxon>
        <taxon>Pseudomonadati</taxon>
        <taxon>Pseudomonadota</taxon>
        <taxon>Alphaproteobacteria</taxon>
        <taxon>Hyphomicrobiales</taxon>
        <taxon>Phyllobacteriaceae</taxon>
        <taxon>Mesorhizobium</taxon>
    </lineage>
</organism>
<dbReference type="InterPro" id="IPR006311">
    <property type="entry name" value="TAT_signal"/>
</dbReference>
<keyword evidence="3 4" id="KW-0732">Signal</keyword>
<sequence length="620" mass="69302">MPLGISRRGFLALGGAALAAPLLSHKAFAALPTDRPLHGMSAFGDLKYPADFPHFDYASPDAPKGGTFNFSPSYWYFNQSPLTFNTLNSYALRGEAPPRMEMCFSSLMVSALDEPDAIYGEVARSVTIAPDRNSFLFRIRPEARFHDGTPIKPSDIAYSFRLLKEKGHPQLMLPLRRMAAAESDGETFKLVLDGKQSARLILQLAGFPIFSEADIEANGFERAATAPLLGSGPYKVGRVAPGQSIEYERVADFWGRDLGVNRGLYHFDRIRIEFYGDRQAAFEAFKKGDIKYREEATSRIWATGYDFPAVQEKRVVKREFSSELRPVMQAWALNQRRAQFKDMRVRQAIALCFDFEWTNRNLFFNAYARSQSPFERSDFKAEGVPSPEELVLLEPWRGKIPDAAFGEAVIQPVSNGSGRDRKLLGQAARLLKEAGWERAGALVRKDGGTLVLEIMVEDDSLARVMGPFVENLRAVGVDARIRQVDSTQYEKRQRSFDFDMVMMAASFTATPTRDEVLDSFHSDTASSEGSHNLPGTADPAVDALIDAAGAAETRAELAVALRALDRVLRARLDWIPNWFSANHKSAYWDAFGFKEPKPDYGFPVEALWWWDKAKAQAIGL</sequence>
<evidence type="ECO:0000259" key="5">
    <source>
        <dbReference type="Pfam" id="PF00496"/>
    </source>
</evidence>
<dbReference type="InterPro" id="IPR000914">
    <property type="entry name" value="SBP_5_dom"/>
</dbReference>
<name>A0ABT1CAE0_9HYPH</name>
<protein>
    <submittedName>
        <fullName evidence="6">Extracellular solute-binding protein</fullName>
    </submittedName>
</protein>
<dbReference type="CDD" id="cd08497">
    <property type="entry name" value="MbnE-like"/>
    <property type="match status" value="1"/>
</dbReference>
<feature type="chain" id="PRO_5047332458" evidence="4">
    <location>
        <begin position="30"/>
        <end position="620"/>
    </location>
</feature>
<evidence type="ECO:0000313" key="6">
    <source>
        <dbReference type="EMBL" id="MCO6051458.1"/>
    </source>
</evidence>
<comment type="caution">
    <text evidence="6">The sequence shown here is derived from an EMBL/GenBank/DDBJ whole genome shotgun (WGS) entry which is preliminary data.</text>
</comment>
<feature type="domain" description="Solute-binding protein family 5" evidence="5">
    <location>
        <begin position="118"/>
        <end position="526"/>
    </location>
</feature>
<gene>
    <name evidence="6" type="ORF">NGM99_16860</name>
</gene>
<keyword evidence="7" id="KW-1185">Reference proteome</keyword>
<evidence type="ECO:0000256" key="1">
    <source>
        <dbReference type="ARBA" id="ARBA00004418"/>
    </source>
</evidence>
<evidence type="ECO:0000256" key="3">
    <source>
        <dbReference type="ARBA" id="ARBA00022729"/>
    </source>
</evidence>
<dbReference type="Proteomes" id="UP001205906">
    <property type="component" value="Unassembled WGS sequence"/>
</dbReference>
<dbReference type="Gene3D" id="3.40.190.10">
    <property type="entry name" value="Periplasmic binding protein-like II"/>
    <property type="match status" value="1"/>
</dbReference>
<comment type="subcellular location">
    <subcellularLocation>
        <location evidence="1">Periplasm</location>
    </subcellularLocation>
</comment>
<accession>A0ABT1CAE0</accession>
<dbReference type="InterPro" id="IPR039424">
    <property type="entry name" value="SBP_5"/>
</dbReference>
<dbReference type="PANTHER" id="PTHR30290:SF64">
    <property type="entry name" value="ABC TRANSPORTER PERIPLASMIC BINDING PROTEIN"/>
    <property type="match status" value="1"/>
</dbReference>
<dbReference type="SUPFAM" id="SSF53850">
    <property type="entry name" value="Periplasmic binding protein-like II"/>
    <property type="match status" value="1"/>
</dbReference>
<dbReference type="InterPro" id="IPR030678">
    <property type="entry name" value="Peptide/Ni-bd"/>
</dbReference>
<dbReference type="PANTHER" id="PTHR30290">
    <property type="entry name" value="PERIPLASMIC BINDING COMPONENT OF ABC TRANSPORTER"/>
    <property type="match status" value="1"/>
</dbReference>
<evidence type="ECO:0000256" key="4">
    <source>
        <dbReference type="SAM" id="SignalP"/>
    </source>
</evidence>
<dbReference type="PIRSF" id="PIRSF002741">
    <property type="entry name" value="MppA"/>
    <property type="match status" value="1"/>
</dbReference>
<dbReference type="Gene3D" id="3.10.105.10">
    <property type="entry name" value="Dipeptide-binding Protein, Domain 3"/>
    <property type="match status" value="1"/>
</dbReference>